<dbReference type="PANTHER" id="PTHR38731">
    <property type="entry name" value="LIPL45-RELATED LIPOPROTEIN-RELATED"/>
    <property type="match status" value="1"/>
</dbReference>
<accession>A0A8J6NVU3</accession>
<keyword evidence="1" id="KW-0732">Signal</keyword>
<name>A0A8J6NVU3_9BACT</name>
<feature type="domain" description="FecR protein" evidence="2">
    <location>
        <begin position="70"/>
        <end position="172"/>
    </location>
</feature>
<evidence type="ECO:0000313" key="3">
    <source>
        <dbReference type="EMBL" id="MBC8363117.1"/>
    </source>
</evidence>
<evidence type="ECO:0000256" key="1">
    <source>
        <dbReference type="SAM" id="SignalP"/>
    </source>
</evidence>
<dbReference type="AlphaFoldDB" id="A0A8J6NVU3"/>
<dbReference type="Gene3D" id="2.60.120.1440">
    <property type="match status" value="1"/>
</dbReference>
<reference evidence="3 4" key="1">
    <citation type="submission" date="2020-08" db="EMBL/GenBank/DDBJ databases">
        <title>Bridging the membrane lipid divide: bacteria of the FCB group superphylum have the potential to synthesize archaeal ether lipids.</title>
        <authorList>
            <person name="Villanueva L."/>
            <person name="Von Meijenfeldt F.A.B."/>
            <person name="Westbye A.B."/>
            <person name="Yadav S."/>
            <person name="Hopmans E.C."/>
            <person name="Dutilh B.E."/>
            <person name="Sinninghe Damste J.S."/>
        </authorList>
    </citation>
    <scope>NUCLEOTIDE SEQUENCE [LARGE SCALE GENOMIC DNA]</scope>
    <source>
        <strain evidence="3">NIOZ-UU30</strain>
    </source>
</reference>
<dbReference type="EMBL" id="JACNJH010000257">
    <property type="protein sequence ID" value="MBC8363117.1"/>
    <property type="molecule type" value="Genomic_DNA"/>
</dbReference>
<dbReference type="Proteomes" id="UP000603434">
    <property type="component" value="Unassembled WGS sequence"/>
</dbReference>
<organism evidence="3 4">
    <name type="scientific">Candidatus Desulfatibia profunda</name>
    <dbReference type="NCBI Taxonomy" id="2841695"/>
    <lineage>
        <taxon>Bacteria</taxon>
        <taxon>Pseudomonadati</taxon>
        <taxon>Thermodesulfobacteriota</taxon>
        <taxon>Desulfobacteria</taxon>
        <taxon>Desulfobacterales</taxon>
        <taxon>Desulfobacterales incertae sedis</taxon>
        <taxon>Candidatus Desulfatibia</taxon>
    </lineage>
</organism>
<sequence length="258" mass="28674">MNFAKKLFAVTLLLLVSASYPLPAQNKAVKIEMDNGSAVVTLLEGRASVLRQGMKTPKTLSKQERLSRGDRVTTEIKSRIEITMPDKSVVRFDEKTTFVLEAVAYDQKTQKKDIDVNIILGKTWANVPKFSGSKGRFEITTKTSVAGVRGTDFRMNVNADNSAVLKVYKGEVAVSKRKDTGTAETTAKLEKPAKIAGPHPVEGPHPVSMEEWTYIVGALQQINIQPDGSAAKPFRFDIAKDLDEWVRWNQARNRLIQQ</sequence>
<dbReference type="Pfam" id="PF04773">
    <property type="entry name" value="FecR"/>
    <property type="match status" value="1"/>
</dbReference>
<evidence type="ECO:0000313" key="4">
    <source>
        <dbReference type="Proteomes" id="UP000603434"/>
    </source>
</evidence>
<comment type="caution">
    <text evidence="3">The sequence shown here is derived from an EMBL/GenBank/DDBJ whole genome shotgun (WGS) entry which is preliminary data.</text>
</comment>
<proteinExistence type="predicted"/>
<protein>
    <submittedName>
        <fullName evidence="3">FecR domain-containing protein</fullName>
    </submittedName>
</protein>
<feature type="signal peptide" evidence="1">
    <location>
        <begin position="1"/>
        <end position="24"/>
    </location>
</feature>
<evidence type="ECO:0000259" key="2">
    <source>
        <dbReference type="Pfam" id="PF04773"/>
    </source>
</evidence>
<dbReference type="InterPro" id="IPR006860">
    <property type="entry name" value="FecR"/>
</dbReference>
<feature type="chain" id="PRO_5035235452" evidence="1">
    <location>
        <begin position="25"/>
        <end position="258"/>
    </location>
</feature>
<gene>
    <name evidence="3" type="ORF">H8E23_17165</name>
</gene>